<organism evidence="1 2">
    <name type="scientific">Dendrobium catenatum</name>
    <dbReference type="NCBI Taxonomy" id="906689"/>
    <lineage>
        <taxon>Eukaryota</taxon>
        <taxon>Viridiplantae</taxon>
        <taxon>Streptophyta</taxon>
        <taxon>Embryophyta</taxon>
        <taxon>Tracheophyta</taxon>
        <taxon>Spermatophyta</taxon>
        <taxon>Magnoliopsida</taxon>
        <taxon>Liliopsida</taxon>
        <taxon>Asparagales</taxon>
        <taxon>Orchidaceae</taxon>
        <taxon>Epidendroideae</taxon>
        <taxon>Malaxideae</taxon>
        <taxon>Dendrobiinae</taxon>
        <taxon>Dendrobium</taxon>
    </lineage>
</organism>
<evidence type="ECO:0000313" key="2">
    <source>
        <dbReference type="Proteomes" id="UP000233837"/>
    </source>
</evidence>
<dbReference type="AlphaFoldDB" id="A0A2I0X980"/>
<protein>
    <submittedName>
        <fullName evidence="1">Uncharacterized protein</fullName>
    </submittedName>
</protein>
<name>A0A2I0X980_9ASPA</name>
<evidence type="ECO:0000313" key="1">
    <source>
        <dbReference type="EMBL" id="PKU84461.1"/>
    </source>
</evidence>
<proteinExistence type="predicted"/>
<dbReference type="Proteomes" id="UP000233837">
    <property type="component" value="Unassembled WGS sequence"/>
</dbReference>
<keyword evidence="2" id="KW-1185">Reference proteome</keyword>
<reference evidence="1 2" key="1">
    <citation type="journal article" date="2016" name="Sci. Rep.">
        <title>The Dendrobium catenatum Lindl. genome sequence provides insights into polysaccharide synthase, floral development and adaptive evolution.</title>
        <authorList>
            <person name="Zhang G.Q."/>
            <person name="Xu Q."/>
            <person name="Bian C."/>
            <person name="Tsai W.C."/>
            <person name="Yeh C.M."/>
            <person name="Liu K.W."/>
            <person name="Yoshida K."/>
            <person name="Zhang L.S."/>
            <person name="Chang S.B."/>
            <person name="Chen F."/>
            <person name="Shi Y."/>
            <person name="Su Y.Y."/>
            <person name="Zhang Y.Q."/>
            <person name="Chen L.J."/>
            <person name="Yin Y."/>
            <person name="Lin M."/>
            <person name="Huang H."/>
            <person name="Deng H."/>
            <person name="Wang Z.W."/>
            <person name="Zhu S.L."/>
            <person name="Zhao X."/>
            <person name="Deng C."/>
            <person name="Niu S.C."/>
            <person name="Huang J."/>
            <person name="Wang M."/>
            <person name="Liu G.H."/>
            <person name="Yang H.J."/>
            <person name="Xiao X.J."/>
            <person name="Hsiao Y.Y."/>
            <person name="Wu W.L."/>
            <person name="Chen Y.Y."/>
            <person name="Mitsuda N."/>
            <person name="Ohme-Takagi M."/>
            <person name="Luo Y.B."/>
            <person name="Van de Peer Y."/>
            <person name="Liu Z.J."/>
        </authorList>
    </citation>
    <scope>NUCLEOTIDE SEQUENCE [LARGE SCALE GENOMIC DNA]</scope>
    <source>
        <tissue evidence="1">The whole plant</tissue>
    </source>
</reference>
<dbReference type="EMBL" id="KZ502052">
    <property type="protein sequence ID" value="PKU84461.1"/>
    <property type="molecule type" value="Genomic_DNA"/>
</dbReference>
<gene>
    <name evidence="1" type="ORF">MA16_Dca002974</name>
</gene>
<accession>A0A2I0X980</accession>
<reference evidence="1 2" key="2">
    <citation type="journal article" date="2017" name="Nature">
        <title>The Apostasia genome and the evolution of orchids.</title>
        <authorList>
            <person name="Zhang G.Q."/>
            <person name="Liu K.W."/>
            <person name="Li Z."/>
            <person name="Lohaus R."/>
            <person name="Hsiao Y.Y."/>
            <person name="Niu S.C."/>
            <person name="Wang J.Y."/>
            <person name="Lin Y.C."/>
            <person name="Xu Q."/>
            <person name="Chen L.J."/>
            <person name="Yoshida K."/>
            <person name="Fujiwara S."/>
            <person name="Wang Z.W."/>
            <person name="Zhang Y.Q."/>
            <person name="Mitsuda N."/>
            <person name="Wang M."/>
            <person name="Liu G.H."/>
            <person name="Pecoraro L."/>
            <person name="Huang H.X."/>
            <person name="Xiao X.J."/>
            <person name="Lin M."/>
            <person name="Wu X.Y."/>
            <person name="Wu W.L."/>
            <person name="Chen Y.Y."/>
            <person name="Chang S.B."/>
            <person name="Sakamoto S."/>
            <person name="Ohme-Takagi M."/>
            <person name="Yagi M."/>
            <person name="Zeng S.J."/>
            <person name="Shen C.Y."/>
            <person name="Yeh C.M."/>
            <person name="Luo Y.B."/>
            <person name="Tsai W.C."/>
            <person name="Van de Peer Y."/>
            <person name="Liu Z.J."/>
        </authorList>
    </citation>
    <scope>NUCLEOTIDE SEQUENCE [LARGE SCALE GENOMIC DNA]</scope>
    <source>
        <tissue evidence="1">The whole plant</tissue>
    </source>
</reference>
<sequence length="183" mass="20348">MAFPGFEAVAIVESYWSRESGELEEAGLRCECCNVNTHKFPIGSCKRIGERNGSTEREYFNPSYVGLEESRLDIFSPQFNSLASESGQSGKIQITDLHYLPSLQIFIMGFVIFNSDGNGSIAKRNVVDSFVNHEYIRTNISEKVGLQKKGSLDISKEDVLCALCQDLLFRPTVLNCGHGEGHN</sequence>